<feature type="compositionally biased region" description="Low complexity" evidence="1">
    <location>
        <begin position="486"/>
        <end position="498"/>
    </location>
</feature>
<evidence type="ECO:0000313" key="3">
    <source>
        <dbReference type="EMBL" id="CAF3950246.1"/>
    </source>
</evidence>
<protein>
    <submittedName>
        <fullName evidence="2">Uncharacterized protein</fullName>
    </submittedName>
</protein>
<dbReference type="EMBL" id="CAJOBC010008020">
    <property type="protein sequence ID" value="CAF3950246.1"/>
    <property type="molecule type" value="Genomic_DNA"/>
</dbReference>
<name>A0A814VBF1_9BILA</name>
<keyword evidence="4" id="KW-1185">Reference proteome</keyword>
<reference evidence="2" key="1">
    <citation type="submission" date="2021-02" db="EMBL/GenBank/DDBJ databases">
        <authorList>
            <person name="Nowell W R."/>
        </authorList>
    </citation>
    <scope>NUCLEOTIDE SEQUENCE</scope>
</reference>
<dbReference type="AlphaFoldDB" id="A0A814VBF1"/>
<proteinExistence type="predicted"/>
<evidence type="ECO:0000313" key="2">
    <source>
        <dbReference type="EMBL" id="CAF1185993.1"/>
    </source>
</evidence>
<evidence type="ECO:0000313" key="4">
    <source>
        <dbReference type="Proteomes" id="UP000663829"/>
    </source>
</evidence>
<dbReference type="EMBL" id="CAJNOQ010008018">
    <property type="protein sequence ID" value="CAF1185993.1"/>
    <property type="molecule type" value="Genomic_DNA"/>
</dbReference>
<gene>
    <name evidence="2" type="ORF">GPM918_LOCUS22949</name>
    <name evidence="3" type="ORF">SRO942_LOCUS22950</name>
</gene>
<organism evidence="2 4">
    <name type="scientific">Didymodactylos carnosus</name>
    <dbReference type="NCBI Taxonomy" id="1234261"/>
    <lineage>
        <taxon>Eukaryota</taxon>
        <taxon>Metazoa</taxon>
        <taxon>Spiralia</taxon>
        <taxon>Gnathifera</taxon>
        <taxon>Rotifera</taxon>
        <taxon>Eurotatoria</taxon>
        <taxon>Bdelloidea</taxon>
        <taxon>Philodinida</taxon>
        <taxon>Philodinidae</taxon>
        <taxon>Didymodactylos</taxon>
    </lineage>
</organism>
<comment type="caution">
    <text evidence="2">The sequence shown here is derived from an EMBL/GenBank/DDBJ whole genome shotgun (WGS) entry which is preliminary data.</text>
</comment>
<accession>A0A814VBF1</accession>
<sequence length="511" mass="59520">TEANMSFNLLKNHDRAIASLLKCSIEKLNGDDSHQKYLLYVGLMIHYIERHLDYAEYDDDYRTTSDIQNLLLINETDENYFHQLCQSFCISMKKEISVDKTEFMADEAIWKSLIPYDMKYGDSGNEGTVSEYWYHMGVLLLVPYNRRWHLLNKKCVIKAFPKMCQKAKCDENQIKLKQDCIELINEMLYDNKQQVYYRLFNFNAITSLNSLILLYNSKSDDNQPVLDTIISIITDCLYIREFFSDIDTIYKIGNVIGWNQIGNYIYKAFTSWLKKRNITTVAEFLIAFISNNKTVTIPSHTMINELLAYAFDLKCKNNSLQLIDYCSLLHLLSLYENEYISSLQLISTAIKQTVRNVISEYSYKYVIEICLKPVLIPYLIKIFNNSSPSTSHSKTQLLSPWFVSLYELCLDVLNGKCQQRQAHLHNMIDSCELPLTYKTKRIHNQQTLCVTKTEDTTSQQSQMLQEYLDLKQQLLDMKSSFAQYETTSTRQATATTTSEPSEIPAKRAKKH</sequence>
<feature type="non-terminal residue" evidence="2">
    <location>
        <position position="1"/>
    </location>
</feature>
<dbReference type="Proteomes" id="UP000681722">
    <property type="component" value="Unassembled WGS sequence"/>
</dbReference>
<dbReference type="Proteomes" id="UP000663829">
    <property type="component" value="Unassembled WGS sequence"/>
</dbReference>
<evidence type="ECO:0000256" key="1">
    <source>
        <dbReference type="SAM" id="MobiDB-lite"/>
    </source>
</evidence>
<feature type="region of interest" description="Disordered" evidence="1">
    <location>
        <begin position="486"/>
        <end position="511"/>
    </location>
</feature>